<dbReference type="OrthoDB" id="9790710at2"/>
<accession>A0A844Y7P0</accession>
<dbReference type="AlphaFoldDB" id="A0A844Y7P0"/>
<dbReference type="Proteomes" id="UP000430272">
    <property type="component" value="Unassembled WGS sequence"/>
</dbReference>
<reference evidence="1 2" key="1">
    <citation type="submission" date="2019-12" db="EMBL/GenBank/DDBJ databases">
        <title>Genomic-based taxomic classification of the family Erythrobacteraceae.</title>
        <authorList>
            <person name="Xu L."/>
        </authorList>
    </citation>
    <scope>NUCLEOTIDE SEQUENCE [LARGE SCALE GENOMIC DNA]</scope>
    <source>
        <strain evidence="1 2">JCM 17468</strain>
    </source>
</reference>
<evidence type="ECO:0000313" key="2">
    <source>
        <dbReference type="Proteomes" id="UP000430272"/>
    </source>
</evidence>
<name>A0A844Y7P0_9SPHN</name>
<dbReference type="Gene3D" id="3.40.50.2000">
    <property type="entry name" value="Glycogen Phosphorylase B"/>
    <property type="match status" value="2"/>
</dbReference>
<gene>
    <name evidence="1" type="ORF">GRI47_11730</name>
</gene>
<dbReference type="EMBL" id="WTYD01000002">
    <property type="protein sequence ID" value="MXO54670.1"/>
    <property type="molecule type" value="Genomic_DNA"/>
</dbReference>
<organism evidence="1 2">
    <name type="scientific">Qipengyuania pelagi</name>
    <dbReference type="NCBI Taxonomy" id="994320"/>
    <lineage>
        <taxon>Bacteria</taxon>
        <taxon>Pseudomonadati</taxon>
        <taxon>Pseudomonadota</taxon>
        <taxon>Alphaproteobacteria</taxon>
        <taxon>Sphingomonadales</taxon>
        <taxon>Erythrobacteraceae</taxon>
        <taxon>Qipengyuania</taxon>
    </lineage>
</organism>
<keyword evidence="2" id="KW-1185">Reference proteome</keyword>
<evidence type="ECO:0000313" key="1">
    <source>
        <dbReference type="EMBL" id="MXO54670.1"/>
    </source>
</evidence>
<dbReference type="PANTHER" id="PTHR12526:SF638">
    <property type="entry name" value="SPORE COAT PROTEIN SA"/>
    <property type="match status" value="1"/>
</dbReference>
<dbReference type="RefSeq" id="WP_160661566.1">
    <property type="nucleotide sequence ID" value="NZ_BAABDV010000001.1"/>
</dbReference>
<proteinExistence type="predicted"/>
<dbReference type="GO" id="GO:0016757">
    <property type="term" value="F:glycosyltransferase activity"/>
    <property type="evidence" value="ECO:0007669"/>
    <property type="project" value="TreeGrafter"/>
</dbReference>
<dbReference type="SUPFAM" id="SSF53756">
    <property type="entry name" value="UDP-Glycosyltransferase/glycogen phosphorylase"/>
    <property type="match status" value="1"/>
</dbReference>
<comment type="caution">
    <text evidence="1">The sequence shown here is derived from an EMBL/GenBank/DDBJ whole genome shotgun (WGS) entry which is preliminary data.</text>
</comment>
<dbReference type="CDD" id="cd03808">
    <property type="entry name" value="GT4_CapM-like"/>
    <property type="match status" value="1"/>
</dbReference>
<sequence length="381" mass="41692">MSGHREVRSAAIITSIAFSIANFRGPLIRRMIGQGIKVYALAPDYDVQTRAAVRELGAEPVDISLERTGLRPARDLVDMVKLAVTLRRIGPDLVFGYFIKPVIYGTLAAWLAGIGRRYALVAGLGYVFTPDGARDTLKRRALRAVASLLYRLAFRLCNRVFLQNGDDLEVLCSRGLLSRKKAVLISGSGVDLARFQPSEPVSSPITFVLVARLLREKGIVEYAEAARAIKASGSDARFLLLGDTDSNPGGLERSVVKRWVADGIVEWPGQVPDVRVWLAQSSVFVLPSYREGKPRSTQEAMAMALPVVTTDAPGCRDTVEEGVNGFKVPVRDARALEAAMRRFIDDPSLILQMGQASRAAAKRLFDVHRINDAMMAAMELP</sequence>
<dbReference type="Pfam" id="PF13692">
    <property type="entry name" value="Glyco_trans_1_4"/>
    <property type="match status" value="1"/>
</dbReference>
<protein>
    <submittedName>
        <fullName evidence="1">Glycosyltransferase</fullName>
    </submittedName>
</protein>
<keyword evidence="1" id="KW-0808">Transferase</keyword>
<dbReference type="PANTHER" id="PTHR12526">
    <property type="entry name" value="GLYCOSYLTRANSFERASE"/>
    <property type="match status" value="1"/>
</dbReference>